<sequence length="255" mass="26703">MRRLIGFAVPVVVILLWQLVKSTGLLPYDNIPAPSDIWSSTVDLAASGELLTNTAHTLAACLGGWALGSVLGLLLGLLLGLVRPAWTYGMASVEVLRALPAISFVPIVVILLAQTVEMEIVIAAWVAIWPVAISTIDGVRGVNPVHQDLARTLGLSPVAKVVKFALPTALPKIVVALRLSLSAALVLAIVAEIVGDPAGIGYALVEQQQSLRPAAMFSYILLTGVLGIVLNFILVWTLRFVPGARQAAGGADDAA</sequence>
<gene>
    <name evidence="9" type="ORF">QRX50_40885</name>
</gene>
<feature type="domain" description="ABC transmembrane type-1" evidence="8">
    <location>
        <begin position="54"/>
        <end position="238"/>
    </location>
</feature>
<dbReference type="Pfam" id="PF00528">
    <property type="entry name" value="BPD_transp_1"/>
    <property type="match status" value="1"/>
</dbReference>
<proteinExistence type="inferred from homology"/>
<evidence type="ECO:0000313" key="10">
    <source>
        <dbReference type="Proteomes" id="UP001236014"/>
    </source>
</evidence>
<dbReference type="KEGG" id="acab:QRX50_40885"/>
<evidence type="ECO:0000256" key="7">
    <source>
        <dbReference type="RuleBase" id="RU363032"/>
    </source>
</evidence>
<dbReference type="RefSeq" id="WP_285968436.1">
    <property type="nucleotide sequence ID" value="NZ_CP127294.1"/>
</dbReference>
<evidence type="ECO:0000256" key="5">
    <source>
        <dbReference type="ARBA" id="ARBA00022989"/>
    </source>
</evidence>
<organism evidence="9 10">
    <name type="scientific">Amycolatopsis carbonis</name>
    <dbReference type="NCBI Taxonomy" id="715471"/>
    <lineage>
        <taxon>Bacteria</taxon>
        <taxon>Bacillati</taxon>
        <taxon>Actinomycetota</taxon>
        <taxon>Actinomycetes</taxon>
        <taxon>Pseudonocardiales</taxon>
        <taxon>Pseudonocardiaceae</taxon>
        <taxon>Amycolatopsis</taxon>
    </lineage>
</organism>
<dbReference type="InterPro" id="IPR035906">
    <property type="entry name" value="MetI-like_sf"/>
</dbReference>
<comment type="subcellular location">
    <subcellularLocation>
        <location evidence="1 7">Cell membrane</location>
        <topology evidence="1 7">Multi-pass membrane protein</topology>
    </subcellularLocation>
</comment>
<feature type="transmembrane region" description="Helical" evidence="7">
    <location>
        <begin position="94"/>
        <end position="114"/>
    </location>
</feature>
<keyword evidence="3" id="KW-1003">Cell membrane</keyword>
<dbReference type="Proteomes" id="UP001236014">
    <property type="component" value="Chromosome"/>
</dbReference>
<name>A0A9Y2MWD9_9PSEU</name>
<dbReference type="PROSITE" id="PS50928">
    <property type="entry name" value="ABC_TM1"/>
    <property type="match status" value="1"/>
</dbReference>
<protein>
    <submittedName>
        <fullName evidence="9">ABC transporter permease subunit</fullName>
    </submittedName>
</protein>
<dbReference type="PANTHER" id="PTHR30151:SF38">
    <property type="entry name" value="ALIPHATIC SULFONATES TRANSPORT PERMEASE PROTEIN SSUC-RELATED"/>
    <property type="match status" value="1"/>
</dbReference>
<dbReference type="PANTHER" id="PTHR30151">
    <property type="entry name" value="ALKANE SULFONATE ABC TRANSPORTER-RELATED, MEMBRANE SUBUNIT"/>
    <property type="match status" value="1"/>
</dbReference>
<dbReference type="GO" id="GO:0005886">
    <property type="term" value="C:plasma membrane"/>
    <property type="evidence" value="ECO:0007669"/>
    <property type="project" value="UniProtKB-SubCell"/>
</dbReference>
<feature type="transmembrane region" description="Helical" evidence="7">
    <location>
        <begin position="214"/>
        <end position="236"/>
    </location>
</feature>
<keyword evidence="2 7" id="KW-0813">Transport</keyword>
<evidence type="ECO:0000259" key="8">
    <source>
        <dbReference type="PROSITE" id="PS50928"/>
    </source>
</evidence>
<dbReference type="Gene3D" id="1.10.3720.10">
    <property type="entry name" value="MetI-like"/>
    <property type="match status" value="1"/>
</dbReference>
<keyword evidence="4 7" id="KW-0812">Transmembrane</keyword>
<dbReference type="AlphaFoldDB" id="A0A9Y2MWD9"/>
<evidence type="ECO:0000256" key="2">
    <source>
        <dbReference type="ARBA" id="ARBA00022448"/>
    </source>
</evidence>
<evidence type="ECO:0000256" key="1">
    <source>
        <dbReference type="ARBA" id="ARBA00004651"/>
    </source>
</evidence>
<comment type="similarity">
    <text evidence="7">Belongs to the binding-protein-dependent transport system permease family.</text>
</comment>
<evidence type="ECO:0000256" key="3">
    <source>
        <dbReference type="ARBA" id="ARBA00022475"/>
    </source>
</evidence>
<dbReference type="SUPFAM" id="SSF161098">
    <property type="entry name" value="MetI-like"/>
    <property type="match status" value="1"/>
</dbReference>
<evidence type="ECO:0000256" key="4">
    <source>
        <dbReference type="ARBA" id="ARBA00022692"/>
    </source>
</evidence>
<keyword evidence="5 7" id="KW-1133">Transmembrane helix</keyword>
<accession>A0A9Y2MWD9</accession>
<keyword evidence="6 7" id="KW-0472">Membrane</keyword>
<dbReference type="CDD" id="cd06261">
    <property type="entry name" value="TM_PBP2"/>
    <property type="match status" value="1"/>
</dbReference>
<feature type="transmembrane region" description="Helical" evidence="7">
    <location>
        <begin position="173"/>
        <end position="194"/>
    </location>
</feature>
<dbReference type="GO" id="GO:0055085">
    <property type="term" value="P:transmembrane transport"/>
    <property type="evidence" value="ECO:0007669"/>
    <property type="project" value="InterPro"/>
</dbReference>
<dbReference type="InterPro" id="IPR000515">
    <property type="entry name" value="MetI-like"/>
</dbReference>
<reference evidence="9 10" key="1">
    <citation type="submission" date="2023-06" db="EMBL/GenBank/DDBJ databases">
        <authorList>
            <person name="Oyuntsetseg B."/>
            <person name="Kim S.B."/>
        </authorList>
    </citation>
    <scope>NUCLEOTIDE SEQUENCE [LARGE SCALE GENOMIC DNA]</scope>
    <source>
        <strain evidence="9 10">2-15</strain>
    </source>
</reference>
<evidence type="ECO:0000256" key="6">
    <source>
        <dbReference type="ARBA" id="ARBA00023136"/>
    </source>
</evidence>
<dbReference type="EMBL" id="CP127294">
    <property type="protein sequence ID" value="WIX77697.1"/>
    <property type="molecule type" value="Genomic_DNA"/>
</dbReference>
<feature type="transmembrane region" description="Helical" evidence="7">
    <location>
        <begin position="57"/>
        <end position="82"/>
    </location>
</feature>
<evidence type="ECO:0000313" key="9">
    <source>
        <dbReference type="EMBL" id="WIX77697.1"/>
    </source>
</evidence>
<feature type="transmembrane region" description="Helical" evidence="7">
    <location>
        <begin position="120"/>
        <end position="139"/>
    </location>
</feature>
<keyword evidence="10" id="KW-1185">Reference proteome</keyword>